<organism evidence="5 6">
    <name type="scientific">Trichococcus collinsii</name>
    <dbReference type="NCBI Taxonomy" id="157076"/>
    <lineage>
        <taxon>Bacteria</taxon>
        <taxon>Bacillati</taxon>
        <taxon>Bacillota</taxon>
        <taxon>Bacilli</taxon>
        <taxon>Lactobacillales</taxon>
        <taxon>Carnobacteriaceae</taxon>
        <taxon>Trichococcus</taxon>
    </lineage>
</organism>
<dbReference type="InterPro" id="IPR051056">
    <property type="entry name" value="Glycosyl_Hydrolase_73"/>
</dbReference>
<dbReference type="Gene3D" id="3.40.80.10">
    <property type="entry name" value="Peptidoglycan recognition protein-like"/>
    <property type="match status" value="1"/>
</dbReference>
<dbReference type="InterPro" id="IPR002502">
    <property type="entry name" value="Amidase_domain"/>
</dbReference>
<proteinExistence type="inferred from homology"/>
<gene>
    <name evidence="5" type="ORF">SAMN04488525_101759</name>
</gene>
<dbReference type="CDD" id="cd06583">
    <property type="entry name" value="PGRP"/>
    <property type="match status" value="1"/>
</dbReference>
<dbReference type="GO" id="GO:0009253">
    <property type="term" value="P:peptidoglycan catabolic process"/>
    <property type="evidence" value="ECO:0007669"/>
    <property type="project" value="InterPro"/>
</dbReference>
<name>A0AB37ZY80_9LACT</name>
<dbReference type="InterPro" id="IPR002901">
    <property type="entry name" value="MGlyc_endo_b_GlcNAc-like_dom"/>
</dbReference>
<keyword evidence="2 5" id="KW-0378">Hydrolase</keyword>
<sequence length="480" mass="53131">MVTLADIKSKVIQVWQNDHIILPSVTAAQFILESASGTSPLAKVANNLFGIKASAPWSGEIHTMTSNEEITGSMLPQSSKFRKYPTWQASVQDHSDFFTSTEFRKTHYAAVIGGTDYKTVCNALAKTYATDSAYGTKLIAIIEANDLQRWDELEGEKTMSYVINDRRDSALGGQSKDRNLSAITTIGWHYSAVMRSVRKFITGHEEYWKNTLGWDRGGYHFYIDADGNIWQNYDYERITWGVYNNNGYVVHISVEAGNGNDYSPAQVAAREWLTRKIMSDLNISASNVKGHNEIYNNSSCPGYTKAQMDAFRAKLAQPAQAAAPEPVVQTRVPVSYDATVISGGYSIDSKPWGEDAMINWGTTDAHVGKKFYFYEENETGEYANAKGVGWIDKRAIEKDKVVVASLLHLPNGQNWTTYPPEGPYTAGDVISLEGPNGECVYTILGERNGGKVLIVELENFGTVGLYYDTDKGATITQVLG</sequence>
<reference evidence="5 6" key="1">
    <citation type="submission" date="2016-10" db="EMBL/GenBank/DDBJ databases">
        <authorList>
            <person name="Varghese N."/>
            <person name="Submissions S."/>
        </authorList>
    </citation>
    <scope>NUCLEOTIDE SEQUENCE [LARGE SCALE GENOMIC DNA]</scope>
    <source>
        <strain evidence="5 6">DSM 14526</strain>
    </source>
</reference>
<evidence type="ECO:0000259" key="3">
    <source>
        <dbReference type="SMART" id="SM00047"/>
    </source>
</evidence>
<dbReference type="Gene3D" id="4.10.80.30">
    <property type="entry name" value="DNA polymerase, domain 6"/>
    <property type="match status" value="1"/>
</dbReference>
<comment type="similarity">
    <text evidence="1">Belongs to the glycosyl hydrolase 73 family.</text>
</comment>
<dbReference type="Gene3D" id="2.30.30.170">
    <property type="match status" value="1"/>
</dbReference>
<dbReference type="EMBL" id="FNQH01000001">
    <property type="protein sequence ID" value="SDZ97329.1"/>
    <property type="molecule type" value="Genomic_DNA"/>
</dbReference>
<dbReference type="GO" id="GO:0008745">
    <property type="term" value="F:N-acetylmuramoyl-L-alanine amidase activity"/>
    <property type="evidence" value="ECO:0007669"/>
    <property type="project" value="InterPro"/>
</dbReference>
<protein>
    <submittedName>
        <fullName evidence="5">Flagellum-specific peptidoglycan hydrolase FlgJ</fullName>
    </submittedName>
</protein>
<dbReference type="SMART" id="SM00644">
    <property type="entry name" value="Ami_2"/>
    <property type="match status" value="1"/>
</dbReference>
<keyword evidence="6" id="KW-1185">Reference proteome</keyword>
<comment type="caution">
    <text evidence="5">The sequence shown here is derived from an EMBL/GenBank/DDBJ whole genome shotgun (WGS) entry which is preliminary data.</text>
</comment>
<dbReference type="GO" id="GO:0004040">
    <property type="term" value="F:amidase activity"/>
    <property type="evidence" value="ECO:0007669"/>
    <property type="project" value="InterPro"/>
</dbReference>
<feature type="domain" description="N-acetylmuramoyl-L-alanine amidase" evidence="4">
    <location>
        <begin position="173"/>
        <end position="302"/>
    </location>
</feature>
<evidence type="ECO:0000313" key="6">
    <source>
        <dbReference type="Proteomes" id="UP000199042"/>
    </source>
</evidence>
<dbReference type="Pfam" id="PF01832">
    <property type="entry name" value="Glucosaminidase"/>
    <property type="match status" value="1"/>
</dbReference>
<dbReference type="Gene3D" id="1.10.530.10">
    <property type="match status" value="1"/>
</dbReference>
<dbReference type="Proteomes" id="UP000199042">
    <property type="component" value="Unassembled WGS sequence"/>
</dbReference>
<dbReference type="PANTHER" id="PTHR33308">
    <property type="entry name" value="PEPTIDOGLYCAN HYDROLASE FLGJ"/>
    <property type="match status" value="1"/>
</dbReference>
<dbReference type="Pfam" id="PF01510">
    <property type="entry name" value="Amidase_2"/>
    <property type="match status" value="1"/>
</dbReference>
<feature type="domain" description="Mannosyl-glycoprotein endo-beta-N-acetylglucosamidase-like" evidence="3">
    <location>
        <begin position="2"/>
        <end position="151"/>
    </location>
</feature>
<evidence type="ECO:0000256" key="2">
    <source>
        <dbReference type="ARBA" id="ARBA00022801"/>
    </source>
</evidence>
<evidence type="ECO:0000256" key="1">
    <source>
        <dbReference type="ARBA" id="ARBA00010266"/>
    </source>
</evidence>
<dbReference type="SUPFAM" id="SSF55846">
    <property type="entry name" value="N-acetylmuramoyl-L-alanine amidase-like"/>
    <property type="match status" value="1"/>
</dbReference>
<accession>A0AB37ZY80</accession>
<dbReference type="InterPro" id="IPR036505">
    <property type="entry name" value="Amidase/PGRP_sf"/>
</dbReference>
<dbReference type="RefSeq" id="WP_176974115.1">
    <property type="nucleotide sequence ID" value="NZ_FJNA01000001.1"/>
</dbReference>
<dbReference type="InterPro" id="IPR038200">
    <property type="entry name" value="GW_dom_sf"/>
</dbReference>
<dbReference type="AlphaFoldDB" id="A0AB37ZY80"/>
<dbReference type="PANTHER" id="PTHR33308:SF10">
    <property type="entry name" value="EXO-GLUCOSAMINIDASE LYTG"/>
    <property type="match status" value="1"/>
</dbReference>
<evidence type="ECO:0000259" key="4">
    <source>
        <dbReference type="SMART" id="SM00644"/>
    </source>
</evidence>
<evidence type="ECO:0000313" key="5">
    <source>
        <dbReference type="EMBL" id="SDZ97329.1"/>
    </source>
</evidence>
<dbReference type="SMART" id="SM00047">
    <property type="entry name" value="LYZ2"/>
    <property type="match status" value="1"/>
</dbReference>